<accession>A0A5J6LF31</accession>
<keyword evidence="2" id="KW-1185">Reference proteome</keyword>
<name>A0A5J6LF31_9GAMM</name>
<dbReference type="RefSeq" id="WP_151056432.1">
    <property type="nucleotide sequence ID" value="NZ_CP044222.1"/>
</dbReference>
<dbReference type="EMBL" id="CP044222">
    <property type="protein sequence ID" value="QEW07230.1"/>
    <property type="molecule type" value="Genomic_DNA"/>
</dbReference>
<organism evidence="1 2">
    <name type="scientific">Nitrincola iocasae</name>
    <dbReference type="NCBI Taxonomy" id="2614693"/>
    <lineage>
        <taxon>Bacteria</taxon>
        <taxon>Pseudomonadati</taxon>
        <taxon>Pseudomonadota</taxon>
        <taxon>Gammaproteobacteria</taxon>
        <taxon>Oceanospirillales</taxon>
        <taxon>Oceanospirillaceae</taxon>
        <taxon>Nitrincola</taxon>
    </lineage>
</organism>
<evidence type="ECO:0000313" key="1">
    <source>
        <dbReference type="EMBL" id="QEW07230.1"/>
    </source>
</evidence>
<evidence type="ECO:0000313" key="2">
    <source>
        <dbReference type="Proteomes" id="UP000325606"/>
    </source>
</evidence>
<dbReference type="KEGG" id="nik:F5I99_12340"/>
<sequence length="218" mass="24942">MLIRILPSLESREAWLNFFSREIPYCLVDDPTVLVDFQSTFLQLTQLNSGSSDPIRYTLGARSSLEPAWQLIKRCDWSLKVVLEGLNSLAFNSNVRDNSHFNLPADLSVRKSFAREPRLQPASRIMFPADSLSKEHFSVRQVAQLLHDEQYDAWLSLKSTAPLSPHAVILSLCTEPHRWQADQRDQMLTLYLDGQARIDCRLTSTSPPRRLSSQMVKL</sequence>
<reference evidence="1 2" key="1">
    <citation type="submission" date="2019-09" db="EMBL/GenBank/DDBJ databases">
        <title>Nitrincola iocasae sp. nov., a bacterium isolated from the sediment collected at a cold seep field in South China Sea.</title>
        <authorList>
            <person name="Zhang H."/>
            <person name="Wang H."/>
            <person name="Li C."/>
        </authorList>
    </citation>
    <scope>NUCLEOTIDE SEQUENCE [LARGE SCALE GENOMIC DNA]</scope>
    <source>
        <strain evidence="1 2">KXZD1103</strain>
    </source>
</reference>
<dbReference type="Proteomes" id="UP000325606">
    <property type="component" value="Chromosome"/>
</dbReference>
<gene>
    <name evidence="1" type="ORF">F5I99_12340</name>
</gene>
<protein>
    <submittedName>
        <fullName evidence="1">Uncharacterized protein</fullName>
    </submittedName>
</protein>
<proteinExistence type="predicted"/>
<dbReference type="AlphaFoldDB" id="A0A5J6LF31"/>